<comment type="caution">
    <text evidence="1">The sequence shown here is derived from an EMBL/GenBank/DDBJ whole genome shotgun (WGS) entry which is preliminary data.</text>
</comment>
<sequence length="56" mass="5806">MLSPVEGPGGAWSSNPGWALTLPESAGVWQVWRSLCGLESVMEQGISKEISSSSAG</sequence>
<accession>W6MAT7</accession>
<reference evidence="1" key="2">
    <citation type="submission" date="2014-03" db="EMBL/GenBank/DDBJ databases">
        <title>Candidatus Competibacter-lineage genomes retrieved from metagenomes reveal functional metabolic diversity.</title>
        <authorList>
            <person name="McIlroy S.J."/>
            <person name="Albertsen M."/>
            <person name="Andresen E.K."/>
            <person name="Saunders A.M."/>
            <person name="Kristiansen R."/>
            <person name="Stokholm-Bjerregaard M."/>
            <person name="Nielsen K.L."/>
            <person name="Nielsen P.H."/>
        </authorList>
    </citation>
    <scope>NUCLEOTIDE SEQUENCE</scope>
    <source>
        <strain evidence="1">Run_A_D11</strain>
    </source>
</reference>
<dbReference type="AlphaFoldDB" id="W6MAT7"/>
<dbReference type="EMBL" id="CBTJ020000045">
    <property type="protein sequence ID" value="CDI03080.1"/>
    <property type="molecule type" value="Genomic_DNA"/>
</dbReference>
<protein>
    <submittedName>
        <fullName evidence="1">Uncharacterized protein</fullName>
    </submittedName>
</protein>
<dbReference type="STRING" id="1400863.BN873_380062"/>
<proteinExistence type="predicted"/>
<reference evidence="1" key="1">
    <citation type="submission" date="2013-07" db="EMBL/GenBank/DDBJ databases">
        <authorList>
            <person name="McIlroy S."/>
        </authorList>
    </citation>
    <scope>NUCLEOTIDE SEQUENCE [LARGE SCALE GENOMIC DNA]</scope>
    <source>
        <strain evidence="1">Run_A_D11</strain>
    </source>
</reference>
<evidence type="ECO:0000313" key="2">
    <source>
        <dbReference type="Proteomes" id="UP000035760"/>
    </source>
</evidence>
<keyword evidence="2" id="KW-1185">Reference proteome</keyword>
<gene>
    <name evidence="1" type="ORF">BN873_380062</name>
</gene>
<evidence type="ECO:0000313" key="1">
    <source>
        <dbReference type="EMBL" id="CDI03080.1"/>
    </source>
</evidence>
<dbReference type="Proteomes" id="UP000035760">
    <property type="component" value="Unassembled WGS sequence"/>
</dbReference>
<organism evidence="1 2">
    <name type="scientific">Candidatus Competibacter denitrificans Run_A_D11</name>
    <dbReference type="NCBI Taxonomy" id="1400863"/>
    <lineage>
        <taxon>Bacteria</taxon>
        <taxon>Pseudomonadati</taxon>
        <taxon>Pseudomonadota</taxon>
        <taxon>Gammaproteobacteria</taxon>
        <taxon>Candidatus Competibacteraceae</taxon>
        <taxon>Candidatus Competibacter</taxon>
    </lineage>
</organism>
<name>W6MAT7_9GAMM</name>